<evidence type="ECO:0000256" key="10">
    <source>
        <dbReference type="ARBA" id="ARBA00022840"/>
    </source>
</evidence>
<keyword evidence="8 12" id="KW-0547">Nucleotide-binding</keyword>
<dbReference type="HAMAP" id="MF_00234">
    <property type="entry name" value="Adenylate_kinase_AdkA"/>
    <property type="match status" value="1"/>
</dbReference>
<name>A0A7C5U4D5_CALS0</name>
<evidence type="ECO:0000256" key="5">
    <source>
        <dbReference type="ARBA" id="ARBA00019926"/>
    </source>
</evidence>
<evidence type="ECO:0000256" key="6">
    <source>
        <dbReference type="ARBA" id="ARBA00022490"/>
    </source>
</evidence>
<keyword evidence="9 12" id="KW-0418">Kinase</keyword>
<comment type="subcellular location">
    <subcellularLocation>
        <location evidence="2 12">Cytoplasm</location>
    </subcellularLocation>
</comment>
<evidence type="ECO:0000256" key="3">
    <source>
        <dbReference type="ARBA" id="ARBA00007088"/>
    </source>
</evidence>
<evidence type="ECO:0000256" key="1">
    <source>
        <dbReference type="ARBA" id="ARBA00000582"/>
    </source>
</evidence>
<feature type="binding site" evidence="12">
    <location>
        <begin position="17"/>
        <end position="25"/>
    </location>
    <ligand>
        <name>ATP</name>
        <dbReference type="ChEBI" id="CHEBI:30616"/>
    </ligand>
</feature>
<keyword evidence="6 12" id="KW-0963">Cytoplasm</keyword>
<dbReference type="GO" id="GO:0004017">
    <property type="term" value="F:AMP kinase activity"/>
    <property type="evidence" value="ECO:0007669"/>
    <property type="project" value="UniProtKB-UniRule"/>
</dbReference>
<evidence type="ECO:0000256" key="11">
    <source>
        <dbReference type="ARBA" id="ARBA00033336"/>
    </source>
</evidence>
<dbReference type="AlphaFoldDB" id="A0A7C5U4D5"/>
<dbReference type="GO" id="GO:0005524">
    <property type="term" value="F:ATP binding"/>
    <property type="evidence" value="ECO:0007669"/>
    <property type="project" value="UniProtKB-UniRule"/>
</dbReference>
<reference evidence="13" key="1">
    <citation type="journal article" date="2020" name="mSystems">
        <title>Genome- and Community-Level Interaction Insights into Carbon Utilization and Element Cycling Functions of Hydrothermarchaeota in Hydrothermal Sediment.</title>
        <authorList>
            <person name="Zhou Z."/>
            <person name="Liu Y."/>
            <person name="Xu W."/>
            <person name="Pan J."/>
            <person name="Luo Z.H."/>
            <person name="Li M."/>
        </authorList>
    </citation>
    <scope>NUCLEOTIDE SEQUENCE [LARGE SCALE GENOMIC DNA]</scope>
    <source>
        <strain evidence="13">SpSt-1084</strain>
    </source>
</reference>
<organism evidence="13">
    <name type="scientific">Caldiarchaeum subterraneum</name>
    <dbReference type="NCBI Taxonomy" id="311458"/>
    <lineage>
        <taxon>Archaea</taxon>
        <taxon>Nitrososphaerota</taxon>
        <taxon>Candidatus Caldarchaeales</taxon>
        <taxon>Candidatus Caldarchaeaceae</taxon>
        <taxon>Candidatus Caldarchaeum</taxon>
    </lineage>
</organism>
<comment type="caution">
    <text evidence="13">The sequence shown here is derived from an EMBL/GenBank/DDBJ whole genome shotgun (WGS) entry which is preliminary data.</text>
</comment>
<dbReference type="GO" id="GO:0005737">
    <property type="term" value="C:cytoplasm"/>
    <property type="evidence" value="ECO:0007669"/>
    <property type="project" value="UniProtKB-SubCell"/>
</dbReference>
<dbReference type="EMBL" id="DRXS01000175">
    <property type="protein sequence ID" value="HHR40810.1"/>
    <property type="molecule type" value="Genomic_DNA"/>
</dbReference>
<dbReference type="SUPFAM" id="SSF52540">
    <property type="entry name" value="P-loop containing nucleoside triphosphate hydrolases"/>
    <property type="match status" value="1"/>
</dbReference>
<dbReference type="EC" id="2.7.4.3" evidence="4 12"/>
<sequence>MFNIEQHPLAVIAVVTALPGSGKTTTLKKFVEIMPDMSVVNYGDLMFEEAKKNYGIVHRDEMRERLGLRDYQRLQRLAAEKISAMKNVVVDTHSVIKTPFGYYPGLPGEAVRIMSPELIVFIECRSEDILNRRLKDLTSGVDRKRETSSLEEIERDQQVGKQFVVAAANAASCYLKIVSLTYPESRPFEHAEVAAEQIATAIKNIMKK</sequence>
<protein>
    <recommendedName>
        <fullName evidence="5 12">Adenylate kinase</fullName>
        <shortName evidence="12">AK</shortName>
        <ecNumber evidence="4 12">2.7.4.3</ecNumber>
    </recommendedName>
    <alternativeName>
        <fullName evidence="11 12">ATP-AMP transphosphorylase</fullName>
    </alternativeName>
</protein>
<evidence type="ECO:0000313" key="13">
    <source>
        <dbReference type="EMBL" id="HHR40810.1"/>
    </source>
</evidence>
<evidence type="ECO:0000256" key="4">
    <source>
        <dbReference type="ARBA" id="ARBA00012955"/>
    </source>
</evidence>
<accession>A0A7C5U4D5</accession>
<dbReference type="NCBIfam" id="NF003122">
    <property type="entry name" value="PRK04040.1"/>
    <property type="match status" value="1"/>
</dbReference>
<dbReference type="InterPro" id="IPR023477">
    <property type="entry name" value="Adenylate_kinase_AdkA"/>
</dbReference>
<evidence type="ECO:0000256" key="8">
    <source>
        <dbReference type="ARBA" id="ARBA00022741"/>
    </source>
</evidence>
<gene>
    <name evidence="12" type="primary">adkA</name>
    <name evidence="13" type="ORF">ENM42_03170</name>
</gene>
<dbReference type="Pfam" id="PF13207">
    <property type="entry name" value="AAA_17"/>
    <property type="match status" value="1"/>
</dbReference>
<evidence type="ECO:0000256" key="9">
    <source>
        <dbReference type="ARBA" id="ARBA00022777"/>
    </source>
</evidence>
<evidence type="ECO:0000256" key="2">
    <source>
        <dbReference type="ARBA" id="ARBA00004496"/>
    </source>
</evidence>
<keyword evidence="7 12" id="KW-0808">Transferase</keyword>
<evidence type="ECO:0000256" key="12">
    <source>
        <dbReference type="HAMAP-Rule" id="MF_00234"/>
    </source>
</evidence>
<proteinExistence type="inferred from homology"/>
<evidence type="ECO:0000256" key="7">
    <source>
        <dbReference type="ARBA" id="ARBA00022679"/>
    </source>
</evidence>
<dbReference type="Gene3D" id="3.40.50.300">
    <property type="entry name" value="P-loop containing nucleotide triphosphate hydrolases"/>
    <property type="match status" value="1"/>
</dbReference>
<comment type="catalytic activity">
    <reaction evidence="1 12">
        <text>AMP + ATP = 2 ADP</text>
        <dbReference type="Rhea" id="RHEA:12973"/>
        <dbReference type="ChEBI" id="CHEBI:30616"/>
        <dbReference type="ChEBI" id="CHEBI:456215"/>
        <dbReference type="ChEBI" id="CHEBI:456216"/>
        <dbReference type="EC" id="2.7.4.3"/>
    </reaction>
</comment>
<dbReference type="InterPro" id="IPR027417">
    <property type="entry name" value="P-loop_NTPase"/>
</dbReference>
<comment type="similarity">
    <text evidence="3 12">Belongs to the archaeal adenylate kinase family.</text>
</comment>
<keyword evidence="10 12" id="KW-0067">ATP-binding</keyword>